<evidence type="ECO:0000256" key="11">
    <source>
        <dbReference type="ARBA" id="ARBA00023053"/>
    </source>
</evidence>
<feature type="transmembrane region" description="Helical" evidence="16">
    <location>
        <begin position="357"/>
        <end position="377"/>
    </location>
</feature>
<dbReference type="Pfam" id="PF03116">
    <property type="entry name" value="NQR2_RnfD_RnfE"/>
    <property type="match status" value="1"/>
</dbReference>
<keyword evidence="5 16" id="KW-0285">Flavoprotein</keyword>
<keyword evidence="3" id="KW-0997">Cell inner membrane</keyword>
<feature type="transmembrane region" description="Helical" evidence="16">
    <location>
        <begin position="133"/>
        <end position="161"/>
    </location>
</feature>
<evidence type="ECO:0000256" key="4">
    <source>
        <dbReference type="ARBA" id="ARBA00022553"/>
    </source>
</evidence>
<dbReference type="NCBIfam" id="NF003756">
    <property type="entry name" value="PRK05349.1"/>
    <property type="match status" value="1"/>
</dbReference>
<proteinExistence type="inferred from homology"/>
<evidence type="ECO:0000256" key="14">
    <source>
        <dbReference type="ARBA" id="ARBA00023136"/>
    </source>
</evidence>
<feature type="transmembrane region" description="Helical" evidence="16">
    <location>
        <begin position="273"/>
        <end position="291"/>
    </location>
</feature>
<evidence type="ECO:0000313" key="17">
    <source>
        <dbReference type="EMBL" id="GAA4876352.1"/>
    </source>
</evidence>
<keyword evidence="1 16" id="KW-0813">Transport</keyword>
<gene>
    <name evidence="16" type="primary">nqrB</name>
    <name evidence="17" type="ORF">GCM10023333_07010</name>
</gene>
<dbReference type="HAMAP" id="MF_00426">
    <property type="entry name" value="NqrB"/>
    <property type="match status" value="1"/>
</dbReference>
<keyword evidence="4 16" id="KW-0597">Phosphoprotein</keyword>
<feature type="transmembrane region" description="Helical" evidence="16">
    <location>
        <begin position="39"/>
        <end position="58"/>
    </location>
</feature>
<evidence type="ECO:0000256" key="9">
    <source>
        <dbReference type="ARBA" id="ARBA00022989"/>
    </source>
</evidence>
<evidence type="ECO:0000256" key="12">
    <source>
        <dbReference type="ARBA" id="ARBA00023065"/>
    </source>
</evidence>
<accession>A0ABP9EGK4</accession>
<keyword evidence="14 16" id="KW-0472">Membrane</keyword>
<evidence type="ECO:0000256" key="7">
    <source>
        <dbReference type="ARBA" id="ARBA00022692"/>
    </source>
</evidence>
<feature type="transmembrane region" description="Helical" evidence="16">
    <location>
        <begin position="236"/>
        <end position="266"/>
    </location>
</feature>
<keyword evidence="18" id="KW-1185">Reference proteome</keyword>
<keyword evidence="9 16" id="KW-1133">Transmembrane helix</keyword>
<dbReference type="EMBL" id="BAABJZ010000008">
    <property type="protein sequence ID" value="GAA4876352.1"/>
    <property type="molecule type" value="Genomic_DNA"/>
</dbReference>
<keyword evidence="6 16" id="KW-0288">FMN</keyword>
<feature type="transmembrane region" description="Helical" evidence="16">
    <location>
        <begin position="303"/>
        <end position="321"/>
    </location>
</feature>
<comment type="cofactor">
    <cofactor evidence="16">
        <name>FMN</name>
        <dbReference type="ChEBI" id="CHEBI:58210"/>
    </cofactor>
</comment>
<keyword evidence="13 16" id="KW-0830">Ubiquinone</keyword>
<dbReference type="PIRSF" id="PIRSF016055">
    <property type="entry name" value="NADH-UbQ_OxRdtase_B_su"/>
    <property type="match status" value="1"/>
</dbReference>
<evidence type="ECO:0000256" key="6">
    <source>
        <dbReference type="ARBA" id="ARBA00022643"/>
    </source>
</evidence>
<keyword evidence="8 16" id="KW-1278">Translocase</keyword>
<sequence length="390" mass="42081">MSVISTIAQPLRTLWFAQGQRTQGKLHVRDAIDIKRTMSLVWLCLMPAALFGMFNLGWQAQATLTEGAASPALWQLGVFNQLTGGLTPDTGVIGLFFYGASFFLPIYLTALLVNLAWELVFAKSRGEALHEGFFVTATLFTLVLPATMPLWLVAMGISFGVVVGKEIFGGLGCNFLNPALAGLAFLYFAYPEQTAGVGVWTAVDGHSGATALTALLSDKDAFDNTLWYQVFSDAAWWDAFLGFIPGAIGETSTLAILIGGGILLLTRLASWRIVAGVLLGTVATATLFNAIGSANNPLFQMPWTWHLVTGGFALGMMFMATDPVTASYTDKGKWAYGGLIGAMAVMIRVVNPGQPEGMMLAILFANLWAPLFDYFVAQSNIKRRLKRHAL</sequence>
<dbReference type="Proteomes" id="UP001499988">
    <property type="component" value="Unassembled WGS sequence"/>
</dbReference>
<name>A0ABP9EGK4_9GAMM</name>
<protein>
    <recommendedName>
        <fullName evidence="16">Na(+)-translocating NADH-quinone reductase subunit B</fullName>
        <shortName evidence="16">Na(+)-NQR subunit B</shortName>
        <shortName evidence="16">Na(+)-translocating NQR subunit B</shortName>
        <ecNumber evidence="16">7.2.1.1</ecNumber>
    </recommendedName>
    <alternativeName>
        <fullName evidence="16">NQR complex subunit B</fullName>
    </alternativeName>
    <alternativeName>
        <fullName evidence="16">NQR-1 subunit B</fullName>
    </alternativeName>
</protein>
<dbReference type="PANTHER" id="PTHR30578:SF1">
    <property type="entry name" value="NA(+)-TRANSLOCATING NADH-QUINONE REDUCTASE SUBUNIT B"/>
    <property type="match status" value="1"/>
</dbReference>
<dbReference type="NCBIfam" id="TIGR01937">
    <property type="entry name" value="nqrB"/>
    <property type="match status" value="1"/>
</dbReference>
<keyword evidence="12 16" id="KW-0406">Ion transport</keyword>
<reference evidence="18" key="1">
    <citation type="journal article" date="2019" name="Int. J. Syst. Evol. Microbiol.">
        <title>The Global Catalogue of Microorganisms (GCM) 10K type strain sequencing project: providing services to taxonomists for standard genome sequencing and annotation.</title>
        <authorList>
            <consortium name="The Broad Institute Genomics Platform"/>
            <consortium name="The Broad Institute Genome Sequencing Center for Infectious Disease"/>
            <person name="Wu L."/>
            <person name="Ma J."/>
        </authorList>
    </citation>
    <scope>NUCLEOTIDE SEQUENCE [LARGE SCALE GENOMIC DNA]</scope>
    <source>
        <strain evidence="18">JCM 18401</strain>
    </source>
</reference>
<keyword evidence="2 16" id="KW-1003">Cell membrane</keyword>
<feature type="transmembrane region" description="Helical" evidence="16">
    <location>
        <begin position="95"/>
        <end position="121"/>
    </location>
</feature>
<evidence type="ECO:0000256" key="8">
    <source>
        <dbReference type="ARBA" id="ARBA00022967"/>
    </source>
</evidence>
<dbReference type="InterPro" id="IPR010966">
    <property type="entry name" value="NqrB"/>
</dbReference>
<evidence type="ECO:0000256" key="10">
    <source>
        <dbReference type="ARBA" id="ARBA00023027"/>
    </source>
</evidence>
<evidence type="ECO:0000313" key="18">
    <source>
        <dbReference type="Proteomes" id="UP001499988"/>
    </source>
</evidence>
<comment type="catalytic activity">
    <reaction evidence="16">
        <text>a ubiquinone + n Na(+)(in) + NADH + H(+) = a ubiquinol + n Na(+)(out) + NAD(+)</text>
        <dbReference type="Rhea" id="RHEA:47748"/>
        <dbReference type="Rhea" id="RHEA-COMP:9565"/>
        <dbReference type="Rhea" id="RHEA-COMP:9566"/>
        <dbReference type="ChEBI" id="CHEBI:15378"/>
        <dbReference type="ChEBI" id="CHEBI:16389"/>
        <dbReference type="ChEBI" id="CHEBI:17976"/>
        <dbReference type="ChEBI" id="CHEBI:29101"/>
        <dbReference type="ChEBI" id="CHEBI:57540"/>
        <dbReference type="ChEBI" id="CHEBI:57945"/>
        <dbReference type="EC" id="7.2.1.1"/>
    </reaction>
</comment>
<feature type="modified residue" description="FMN phosphoryl threonine" evidence="16">
    <location>
        <position position="210"/>
    </location>
</feature>
<comment type="similarity">
    <text evidence="16">Belongs to the NqrB/RnfD family.</text>
</comment>
<keyword evidence="11 16" id="KW-0915">Sodium</keyword>
<keyword evidence="7 16" id="KW-0812">Transmembrane</keyword>
<dbReference type="PANTHER" id="PTHR30578">
    <property type="entry name" value="ELECTRON TRANSPORT COMPLEX PROTEIN RNFD"/>
    <property type="match status" value="1"/>
</dbReference>
<evidence type="ECO:0000256" key="15">
    <source>
        <dbReference type="ARBA" id="ARBA00023201"/>
    </source>
</evidence>
<organism evidence="17 18">
    <name type="scientific">Ferrimonas pelagia</name>
    <dbReference type="NCBI Taxonomy" id="1177826"/>
    <lineage>
        <taxon>Bacteria</taxon>
        <taxon>Pseudomonadati</taxon>
        <taxon>Pseudomonadota</taxon>
        <taxon>Gammaproteobacteria</taxon>
        <taxon>Alteromonadales</taxon>
        <taxon>Ferrimonadaceae</taxon>
        <taxon>Ferrimonas</taxon>
    </lineage>
</organism>
<evidence type="ECO:0000256" key="13">
    <source>
        <dbReference type="ARBA" id="ARBA00023075"/>
    </source>
</evidence>
<dbReference type="EC" id="7.2.1.1" evidence="16"/>
<evidence type="ECO:0000256" key="3">
    <source>
        <dbReference type="ARBA" id="ARBA00022519"/>
    </source>
</evidence>
<evidence type="ECO:0000256" key="16">
    <source>
        <dbReference type="HAMAP-Rule" id="MF_00426"/>
    </source>
</evidence>
<evidence type="ECO:0000256" key="5">
    <source>
        <dbReference type="ARBA" id="ARBA00022630"/>
    </source>
</evidence>
<comment type="function">
    <text evidence="16">NQR complex catalyzes the reduction of ubiquinone-1 to ubiquinol by two successive reactions, coupled with the transport of Na(+) ions from the cytoplasm to the periplasm. NqrA to NqrE are probably involved in the second step, the conversion of ubisemiquinone to ubiquinol.</text>
</comment>
<comment type="subunit">
    <text evidence="16">Composed of six subunits; NqrA, NqrB, NqrC, NqrD, NqrE and NqrF.</text>
</comment>
<dbReference type="InterPro" id="IPR004338">
    <property type="entry name" value="NqrB/RnfD"/>
</dbReference>
<keyword evidence="15 16" id="KW-0739">Sodium transport</keyword>
<keyword evidence="10 16" id="KW-0520">NAD</keyword>
<evidence type="ECO:0000256" key="1">
    <source>
        <dbReference type="ARBA" id="ARBA00022448"/>
    </source>
</evidence>
<evidence type="ECO:0000256" key="2">
    <source>
        <dbReference type="ARBA" id="ARBA00022475"/>
    </source>
</evidence>
<comment type="subcellular location">
    <subcellularLocation>
        <location evidence="16">Cell membrane</location>
        <topology evidence="16">Multi-pass membrane protein</topology>
    </subcellularLocation>
</comment>
<feature type="transmembrane region" description="Helical" evidence="16">
    <location>
        <begin position="167"/>
        <end position="190"/>
    </location>
</feature>
<comment type="caution">
    <text evidence="17">The sequence shown here is derived from an EMBL/GenBank/DDBJ whole genome shotgun (WGS) entry which is preliminary data.</text>
</comment>
<feature type="transmembrane region" description="Helical" evidence="16">
    <location>
        <begin position="333"/>
        <end position="351"/>
    </location>
</feature>